<evidence type="ECO:0000313" key="3">
    <source>
        <dbReference type="Proteomes" id="UP001345013"/>
    </source>
</evidence>
<keyword evidence="3" id="KW-1185">Reference proteome</keyword>
<feature type="compositionally biased region" description="Polar residues" evidence="1">
    <location>
        <begin position="114"/>
        <end position="125"/>
    </location>
</feature>
<name>A0ABR0JYT0_9EURO</name>
<gene>
    <name evidence="2" type="ORF">LTR24_009072</name>
</gene>
<protein>
    <submittedName>
        <fullName evidence="2">Uncharacterized protein</fullName>
    </submittedName>
</protein>
<evidence type="ECO:0000313" key="2">
    <source>
        <dbReference type="EMBL" id="KAK5079644.1"/>
    </source>
</evidence>
<dbReference type="EMBL" id="JAVRRG010000180">
    <property type="protein sequence ID" value="KAK5079644.1"/>
    <property type="molecule type" value="Genomic_DNA"/>
</dbReference>
<feature type="region of interest" description="Disordered" evidence="1">
    <location>
        <begin position="1"/>
        <end position="195"/>
    </location>
</feature>
<feature type="compositionally biased region" description="Polar residues" evidence="1">
    <location>
        <begin position="88"/>
        <end position="100"/>
    </location>
</feature>
<feature type="compositionally biased region" description="Polar residues" evidence="1">
    <location>
        <begin position="132"/>
        <end position="151"/>
    </location>
</feature>
<reference evidence="2 3" key="1">
    <citation type="submission" date="2023-08" db="EMBL/GenBank/DDBJ databases">
        <title>Black Yeasts Isolated from many extreme environments.</title>
        <authorList>
            <person name="Coleine C."/>
            <person name="Stajich J.E."/>
            <person name="Selbmann L."/>
        </authorList>
    </citation>
    <scope>NUCLEOTIDE SEQUENCE [LARGE SCALE GENOMIC DNA]</scope>
    <source>
        <strain evidence="2 3">CCFEE 5885</strain>
    </source>
</reference>
<feature type="compositionally biased region" description="Basic and acidic residues" evidence="1">
    <location>
        <begin position="64"/>
        <end position="73"/>
    </location>
</feature>
<feature type="compositionally biased region" description="Polar residues" evidence="1">
    <location>
        <begin position="36"/>
        <end position="51"/>
    </location>
</feature>
<accession>A0ABR0JYT0</accession>
<comment type="caution">
    <text evidence="2">The sequence shown here is derived from an EMBL/GenBank/DDBJ whole genome shotgun (WGS) entry which is preliminary data.</text>
</comment>
<feature type="compositionally biased region" description="Polar residues" evidence="1">
    <location>
        <begin position="9"/>
        <end position="25"/>
    </location>
</feature>
<dbReference type="Proteomes" id="UP001345013">
    <property type="component" value="Unassembled WGS sequence"/>
</dbReference>
<organism evidence="2 3">
    <name type="scientific">Lithohypha guttulata</name>
    <dbReference type="NCBI Taxonomy" id="1690604"/>
    <lineage>
        <taxon>Eukaryota</taxon>
        <taxon>Fungi</taxon>
        <taxon>Dikarya</taxon>
        <taxon>Ascomycota</taxon>
        <taxon>Pezizomycotina</taxon>
        <taxon>Eurotiomycetes</taxon>
        <taxon>Chaetothyriomycetidae</taxon>
        <taxon>Chaetothyriales</taxon>
        <taxon>Trichomeriaceae</taxon>
        <taxon>Lithohypha</taxon>
    </lineage>
</organism>
<evidence type="ECO:0000256" key="1">
    <source>
        <dbReference type="SAM" id="MobiDB-lite"/>
    </source>
</evidence>
<proteinExistence type="predicted"/>
<sequence length="195" mass="20436">MLDKYAQTRHLTTFGKNANADNMASDTAFGGYGGRASSQDAQSGTFGQDQADSSRDNVNMGENAHTDARDETYSTRAQSDISVLPHNDATNPVTHPSQGAQALDLNHEHEPRASISQGKRSSLASTEGPLQVPTTNDVSKSDIPPTSSVGQRNAPGRAGSVGETAMSALGYGGNTVERSKEEQGLGEKIVNFLGA</sequence>